<protein>
    <recommendedName>
        <fullName evidence="9">Myotonic dystrophy protein kinase coiled coil domain-containing protein</fullName>
    </recommendedName>
</protein>
<dbReference type="GO" id="GO:0005524">
    <property type="term" value="F:ATP binding"/>
    <property type="evidence" value="ECO:0007669"/>
    <property type="project" value="InterPro"/>
</dbReference>
<evidence type="ECO:0000313" key="10">
    <source>
        <dbReference type="EMBL" id="LAB42008.1"/>
    </source>
</evidence>
<name>A0A2D4N9L7_9SAUR</name>
<evidence type="ECO:0000256" key="8">
    <source>
        <dbReference type="SAM" id="MobiDB-lite"/>
    </source>
</evidence>
<evidence type="ECO:0000256" key="1">
    <source>
        <dbReference type="ARBA" id="ARBA00001946"/>
    </source>
</evidence>
<feature type="coiled-coil region" evidence="7">
    <location>
        <begin position="65"/>
        <end position="99"/>
    </location>
</feature>
<organism evidence="10">
    <name type="scientific">Micrurus spixii</name>
    <name type="common">Amazon coral snake</name>
    <dbReference type="NCBI Taxonomy" id="129469"/>
    <lineage>
        <taxon>Eukaryota</taxon>
        <taxon>Metazoa</taxon>
        <taxon>Chordata</taxon>
        <taxon>Craniata</taxon>
        <taxon>Vertebrata</taxon>
        <taxon>Euteleostomi</taxon>
        <taxon>Lepidosauria</taxon>
        <taxon>Squamata</taxon>
        <taxon>Bifurcata</taxon>
        <taxon>Unidentata</taxon>
        <taxon>Episquamata</taxon>
        <taxon>Toxicofera</taxon>
        <taxon>Serpentes</taxon>
        <taxon>Colubroidea</taxon>
        <taxon>Elapidae</taxon>
        <taxon>Elapinae</taxon>
        <taxon>Micrurus</taxon>
    </lineage>
</organism>
<evidence type="ECO:0000256" key="5">
    <source>
        <dbReference type="ARBA" id="ARBA00022723"/>
    </source>
</evidence>
<proteinExistence type="predicted"/>
<dbReference type="Pfam" id="PF08826">
    <property type="entry name" value="DMPK_coil"/>
    <property type="match status" value="1"/>
</dbReference>
<dbReference type="GO" id="GO:0005737">
    <property type="term" value="C:cytoplasm"/>
    <property type="evidence" value="ECO:0007669"/>
    <property type="project" value="UniProtKB-SubCell"/>
</dbReference>
<dbReference type="Gene3D" id="1.20.5.340">
    <property type="match status" value="1"/>
</dbReference>
<dbReference type="EMBL" id="IACM01160345">
    <property type="protein sequence ID" value="LAB42008.1"/>
    <property type="molecule type" value="Transcribed_RNA"/>
</dbReference>
<reference evidence="10" key="2">
    <citation type="submission" date="2017-11" db="EMBL/GenBank/DDBJ databases">
        <title>Coralsnake Venomics: Analyses of Venom Gland Transcriptomes and Proteomes of Six Brazilian Taxa.</title>
        <authorList>
            <person name="Aird S.D."/>
            <person name="Jorge da Silva N."/>
            <person name="Qiu L."/>
            <person name="Villar-Briones A."/>
            <person name="Aparecida-Saddi V."/>
            <person name="Campos-Telles M.P."/>
            <person name="Grau M."/>
            <person name="Mikheyev A.S."/>
        </authorList>
    </citation>
    <scope>NUCLEOTIDE SEQUENCE</scope>
    <source>
        <tissue evidence="10">Venom_gland</tissue>
    </source>
</reference>
<dbReference type="InterPro" id="IPR014930">
    <property type="entry name" value="Myotonic_dystrophy_kinase_coil"/>
</dbReference>
<keyword evidence="5" id="KW-0479">Metal-binding</keyword>
<sequence>MEVDPAGNRPPGGAKEMPPGKLACKLPDGPKPEQPMFLELQTAFEAELKSRERLCQELDVVKVANQTFASQLKDAESRNVELEAQIKRLKEQIEGMKATSQQGKSSVLL</sequence>
<evidence type="ECO:0000256" key="3">
    <source>
        <dbReference type="ARBA" id="ARBA00022490"/>
    </source>
</evidence>
<comment type="subcellular location">
    <subcellularLocation>
        <location evidence="2">Cytoplasm</location>
    </subcellularLocation>
</comment>
<comment type="cofactor">
    <cofactor evidence="1">
        <name>Mg(2+)</name>
        <dbReference type="ChEBI" id="CHEBI:18420"/>
    </cofactor>
</comment>
<dbReference type="GO" id="GO:0004674">
    <property type="term" value="F:protein serine/threonine kinase activity"/>
    <property type="evidence" value="ECO:0007669"/>
    <property type="project" value="InterPro"/>
</dbReference>
<reference evidence="10" key="1">
    <citation type="submission" date="2017-07" db="EMBL/GenBank/DDBJ databases">
        <authorList>
            <person name="Mikheyev A."/>
            <person name="Grau M."/>
        </authorList>
    </citation>
    <scope>NUCLEOTIDE SEQUENCE</scope>
    <source>
        <tissue evidence="10">Venom_gland</tissue>
    </source>
</reference>
<keyword evidence="4" id="KW-0597">Phosphoprotein</keyword>
<evidence type="ECO:0000256" key="7">
    <source>
        <dbReference type="SAM" id="Coils"/>
    </source>
</evidence>
<keyword evidence="6 7" id="KW-0175">Coiled coil</keyword>
<feature type="domain" description="Myotonic dystrophy protein kinase coiled coil" evidence="9">
    <location>
        <begin position="39"/>
        <end position="98"/>
    </location>
</feature>
<dbReference type="AlphaFoldDB" id="A0A2D4N9L7"/>
<accession>A0A2D4N9L7</accession>
<evidence type="ECO:0000256" key="6">
    <source>
        <dbReference type="ARBA" id="ARBA00023054"/>
    </source>
</evidence>
<feature type="region of interest" description="Disordered" evidence="8">
    <location>
        <begin position="1"/>
        <end position="31"/>
    </location>
</feature>
<evidence type="ECO:0000259" key="9">
    <source>
        <dbReference type="Pfam" id="PF08826"/>
    </source>
</evidence>
<evidence type="ECO:0000256" key="4">
    <source>
        <dbReference type="ARBA" id="ARBA00022553"/>
    </source>
</evidence>
<evidence type="ECO:0000256" key="2">
    <source>
        <dbReference type="ARBA" id="ARBA00004496"/>
    </source>
</evidence>
<keyword evidence="3" id="KW-0963">Cytoplasm</keyword>
<dbReference type="GO" id="GO:0046872">
    <property type="term" value="F:metal ion binding"/>
    <property type="evidence" value="ECO:0007669"/>
    <property type="project" value="UniProtKB-KW"/>
</dbReference>